<feature type="domain" description="Thioesterase" evidence="4">
    <location>
        <begin position="66"/>
        <end position="140"/>
    </location>
</feature>
<dbReference type="GO" id="GO:0047617">
    <property type="term" value="F:fatty acyl-CoA hydrolase activity"/>
    <property type="evidence" value="ECO:0007669"/>
    <property type="project" value="InterPro"/>
</dbReference>
<evidence type="ECO:0000256" key="3">
    <source>
        <dbReference type="SAM" id="MobiDB-lite"/>
    </source>
</evidence>
<evidence type="ECO:0000313" key="5">
    <source>
        <dbReference type="EMBL" id="CAB3721802.1"/>
    </source>
</evidence>
<dbReference type="InterPro" id="IPR003736">
    <property type="entry name" value="PAAI_dom"/>
</dbReference>
<dbReference type="InterPro" id="IPR006683">
    <property type="entry name" value="Thioestr_dom"/>
</dbReference>
<dbReference type="Proteomes" id="UP000494205">
    <property type="component" value="Unassembled WGS sequence"/>
</dbReference>
<dbReference type="RefSeq" id="WP_102634534.1">
    <property type="nucleotide sequence ID" value="NZ_CADIJZ010000021.1"/>
</dbReference>
<dbReference type="AlphaFoldDB" id="A0A2N7WEZ0"/>
<evidence type="ECO:0000256" key="1">
    <source>
        <dbReference type="ARBA" id="ARBA00008324"/>
    </source>
</evidence>
<dbReference type="SUPFAM" id="SSF54637">
    <property type="entry name" value="Thioesterase/thiol ester dehydrase-isomerase"/>
    <property type="match status" value="1"/>
</dbReference>
<sequence>MQAHLTAVAHAEHADHDGDDRIPEGFQLMPTFGPFHELVGAIWYRKNERGHVVGMRMREKHRNLGQMMHGGMVCMLADTAITWASKYSRQPALKVLTTNLTVNFLGGAQPGDWVEAHVDVLRSGKRVVFSDCLIWANGQRIAQVSAQFQVMGQMDA</sequence>
<protein>
    <submittedName>
        <fullName evidence="6">Thioesterase</fullName>
    </submittedName>
</protein>
<dbReference type="EMBL" id="PNXY01000019">
    <property type="protein sequence ID" value="PMS27905.1"/>
    <property type="molecule type" value="Genomic_DNA"/>
</dbReference>
<dbReference type="PANTHER" id="PTHR21660:SF1">
    <property type="entry name" value="ACYL-COENZYME A THIOESTERASE 13"/>
    <property type="match status" value="1"/>
</dbReference>
<keyword evidence="2" id="KW-0378">Hydrolase</keyword>
<dbReference type="Pfam" id="PF03061">
    <property type="entry name" value="4HBT"/>
    <property type="match status" value="1"/>
</dbReference>
<feature type="region of interest" description="Disordered" evidence="3">
    <location>
        <begin position="1"/>
        <end position="20"/>
    </location>
</feature>
<dbReference type="Proteomes" id="UP000235659">
    <property type="component" value="Unassembled WGS sequence"/>
</dbReference>
<evidence type="ECO:0000313" key="8">
    <source>
        <dbReference type="Proteomes" id="UP000494205"/>
    </source>
</evidence>
<dbReference type="OrthoDB" id="7060041at2"/>
<proteinExistence type="inferred from homology"/>
<dbReference type="Gene3D" id="3.10.129.10">
    <property type="entry name" value="Hotdog Thioesterase"/>
    <property type="match status" value="1"/>
</dbReference>
<reference evidence="6 7" key="1">
    <citation type="submission" date="2018-01" db="EMBL/GenBank/DDBJ databases">
        <title>Whole genome analyses suggest that Burkholderia sensu lato contains two further novel genera in the rhizoxinica-symbiotica group Mycetohabitans gen. nov., and Trinickia gen. nov.: implications for the evolution of diazotrophy and nodulation in the Burkholderiaceae.</title>
        <authorList>
            <person name="Estrada-de los Santos P."/>
            <person name="Palmer M."/>
            <person name="Chavez-Ramirez B."/>
            <person name="Beukes C."/>
            <person name="Steenkamp E.T."/>
            <person name="Hirsch A.M."/>
            <person name="Manyaka P."/>
            <person name="Maluk M."/>
            <person name="Lafos M."/>
            <person name="Crook M."/>
            <person name="Gross E."/>
            <person name="Simon M.F."/>
            <person name="Bueno dos Reis Junior F."/>
            <person name="Poole P.S."/>
            <person name="Venter S.N."/>
            <person name="James E.K."/>
        </authorList>
    </citation>
    <scope>NUCLEOTIDE SEQUENCE [LARGE SCALE GENOMIC DNA]</scope>
    <source>
        <strain evidence="6 7">WSM 3937</strain>
    </source>
</reference>
<dbReference type="InterPro" id="IPR029069">
    <property type="entry name" value="HotDog_dom_sf"/>
</dbReference>
<dbReference type="EMBL" id="CADIJZ010000021">
    <property type="protein sequence ID" value="CAB3721802.1"/>
    <property type="molecule type" value="Genomic_DNA"/>
</dbReference>
<evidence type="ECO:0000313" key="6">
    <source>
        <dbReference type="EMBL" id="PMS27905.1"/>
    </source>
</evidence>
<reference evidence="5 8" key="2">
    <citation type="submission" date="2020-04" db="EMBL/GenBank/DDBJ databases">
        <authorList>
            <person name="De Canck E."/>
        </authorList>
    </citation>
    <scope>NUCLEOTIDE SEQUENCE [LARGE SCALE GENOMIC DNA]</scope>
    <source>
        <strain evidence="5 8">LMG 27174</strain>
    </source>
</reference>
<evidence type="ECO:0000259" key="4">
    <source>
        <dbReference type="Pfam" id="PF03061"/>
    </source>
</evidence>
<comment type="similarity">
    <text evidence="1">Belongs to the thioesterase PaaI family.</text>
</comment>
<gene>
    <name evidence="6" type="ORF">C0Z16_23830</name>
    <name evidence="5" type="ORF">LMG27174_05030</name>
</gene>
<evidence type="ECO:0000256" key="2">
    <source>
        <dbReference type="ARBA" id="ARBA00022801"/>
    </source>
</evidence>
<name>A0A2N7WEZ0_9BURK</name>
<dbReference type="PANTHER" id="PTHR21660">
    <property type="entry name" value="THIOESTERASE SUPERFAMILY MEMBER-RELATED"/>
    <property type="match status" value="1"/>
</dbReference>
<dbReference type="NCBIfam" id="TIGR00369">
    <property type="entry name" value="unchar_dom_1"/>
    <property type="match status" value="1"/>
</dbReference>
<feature type="compositionally biased region" description="Basic and acidic residues" evidence="3">
    <location>
        <begin position="10"/>
        <end position="20"/>
    </location>
</feature>
<organism evidence="5 8">
    <name type="scientific">Paraburkholderia rhynchosiae</name>
    <dbReference type="NCBI Taxonomy" id="487049"/>
    <lineage>
        <taxon>Bacteria</taxon>
        <taxon>Pseudomonadati</taxon>
        <taxon>Pseudomonadota</taxon>
        <taxon>Betaproteobacteria</taxon>
        <taxon>Burkholderiales</taxon>
        <taxon>Burkholderiaceae</taxon>
        <taxon>Paraburkholderia</taxon>
    </lineage>
</organism>
<evidence type="ECO:0000313" key="7">
    <source>
        <dbReference type="Proteomes" id="UP000235659"/>
    </source>
</evidence>
<keyword evidence="7" id="KW-1185">Reference proteome</keyword>
<accession>A0A2N7WEZ0</accession>
<dbReference type="InterPro" id="IPR039298">
    <property type="entry name" value="ACOT13"/>
</dbReference>
<dbReference type="CDD" id="cd03443">
    <property type="entry name" value="PaaI_thioesterase"/>
    <property type="match status" value="1"/>
</dbReference>